<evidence type="ECO:0000256" key="2">
    <source>
        <dbReference type="ARBA" id="ARBA00005102"/>
    </source>
</evidence>
<dbReference type="Gene3D" id="3.40.630.30">
    <property type="match status" value="1"/>
</dbReference>
<evidence type="ECO:0000259" key="5">
    <source>
        <dbReference type="SMART" id="SM01006"/>
    </source>
</evidence>
<protein>
    <recommendedName>
        <fullName evidence="3">Lysine N-acyltransferase MbtK</fullName>
    </recommendedName>
    <alternativeName>
        <fullName evidence="4">Mycobactin synthase protein K</fullName>
    </alternativeName>
</protein>
<gene>
    <name evidence="6" type="ORF">ACFP2V_09640</name>
</gene>
<comment type="pathway">
    <text evidence="2">Siderophore biosynthesis; mycobactin biosynthesis.</text>
</comment>
<dbReference type="SUPFAM" id="SSF55729">
    <property type="entry name" value="Acyl-CoA N-acyltransferases (Nat)"/>
    <property type="match status" value="1"/>
</dbReference>
<sequence length="203" mass="22112">MCDPYASRAAVHEQVADGFGSVRVLPLDPSADAAVLHRWVSGERAVFWGMNGLTEQQVAEIYAHMDTLDTHHAYLVVKDGEPAALLQTYEPEADRVGDCYPVEPGDIGIHLLLAPAGPKGARSGWTAALLAIMIRFTLLGLDRRRVVVDPDVANEKAVARFLRQGFTAGPEVVLPEIDLPDVYLPEKKARLAFLTREAAFGGR</sequence>
<keyword evidence="6" id="KW-0012">Acyltransferase</keyword>
<dbReference type="Proteomes" id="UP001596183">
    <property type="component" value="Unassembled WGS sequence"/>
</dbReference>
<accession>A0ABW0XQ66</accession>
<dbReference type="GO" id="GO:0016746">
    <property type="term" value="F:acyltransferase activity"/>
    <property type="evidence" value="ECO:0007669"/>
    <property type="project" value="UniProtKB-KW"/>
</dbReference>
<dbReference type="PANTHER" id="PTHR31438:SF1">
    <property type="entry name" value="LYSINE N-ACYLTRANSFERASE C17G9.06C-RELATED"/>
    <property type="match status" value="1"/>
</dbReference>
<name>A0ABW0XQ66_9ACTN</name>
<organism evidence="6 7">
    <name type="scientific">Streptomyces incanus</name>
    <dbReference type="NCBI Taxonomy" id="887453"/>
    <lineage>
        <taxon>Bacteria</taxon>
        <taxon>Bacillati</taxon>
        <taxon>Actinomycetota</taxon>
        <taxon>Actinomycetes</taxon>
        <taxon>Kitasatosporales</taxon>
        <taxon>Streptomycetaceae</taxon>
        <taxon>Streptomyces</taxon>
    </lineage>
</organism>
<dbReference type="RefSeq" id="WP_381208492.1">
    <property type="nucleotide sequence ID" value="NZ_JBHSPC010000024.1"/>
</dbReference>
<feature type="domain" description="Acyltransferase MbtK/IucB-like conserved" evidence="5">
    <location>
        <begin position="25"/>
        <end position="73"/>
    </location>
</feature>
<keyword evidence="6" id="KW-0808">Transferase</keyword>
<evidence type="ECO:0000256" key="4">
    <source>
        <dbReference type="ARBA" id="ARBA00031122"/>
    </source>
</evidence>
<reference evidence="7" key="1">
    <citation type="journal article" date="2019" name="Int. J. Syst. Evol. Microbiol.">
        <title>The Global Catalogue of Microorganisms (GCM) 10K type strain sequencing project: providing services to taxonomists for standard genome sequencing and annotation.</title>
        <authorList>
            <consortium name="The Broad Institute Genomics Platform"/>
            <consortium name="The Broad Institute Genome Sequencing Center for Infectious Disease"/>
            <person name="Wu L."/>
            <person name="Ma J."/>
        </authorList>
    </citation>
    <scope>NUCLEOTIDE SEQUENCE [LARGE SCALE GENOMIC DNA]</scope>
    <source>
        <strain evidence="7">JCM 13852</strain>
    </source>
</reference>
<dbReference type="InterPro" id="IPR019432">
    <property type="entry name" value="Acyltransferase_MbtK/IucB-like"/>
</dbReference>
<dbReference type="SMART" id="SM01006">
    <property type="entry name" value="AlcB"/>
    <property type="match status" value="1"/>
</dbReference>
<dbReference type="Pfam" id="PF13523">
    <property type="entry name" value="Acetyltransf_8"/>
    <property type="match status" value="1"/>
</dbReference>
<proteinExistence type="predicted"/>
<comment type="function">
    <text evidence="1">Acyltransferase required for the direct transfer of medium- to long-chain fatty acyl moieties from a carrier protein (MbtL) on to the epsilon-amino group of lysine residue in the mycobactin core.</text>
</comment>
<dbReference type="EMBL" id="JBHSPC010000024">
    <property type="protein sequence ID" value="MFC5670360.1"/>
    <property type="molecule type" value="Genomic_DNA"/>
</dbReference>
<dbReference type="InterPro" id="IPR016181">
    <property type="entry name" value="Acyl_CoA_acyltransferase"/>
</dbReference>
<evidence type="ECO:0000313" key="6">
    <source>
        <dbReference type="EMBL" id="MFC5670360.1"/>
    </source>
</evidence>
<evidence type="ECO:0000256" key="3">
    <source>
        <dbReference type="ARBA" id="ARBA00020586"/>
    </source>
</evidence>
<evidence type="ECO:0000256" key="1">
    <source>
        <dbReference type="ARBA" id="ARBA00003818"/>
    </source>
</evidence>
<dbReference type="PANTHER" id="PTHR31438">
    <property type="entry name" value="LYSINE N-ACYLTRANSFERASE C17G9.06C-RELATED"/>
    <property type="match status" value="1"/>
</dbReference>
<evidence type="ECO:0000313" key="7">
    <source>
        <dbReference type="Proteomes" id="UP001596183"/>
    </source>
</evidence>
<keyword evidence="7" id="KW-1185">Reference proteome</keyword>
<comment type="caution">
    <text evidence="6">The sequence shown here is derived from an EMBL/GenBank/DDBJ whole genome shotgun (WGS) entry which is preliminary data.</text>
</comment>